<dbReference type="InterPro" id="IPR036525">
    <property type="entry name" value="Tubulin/FtsZ_GTPase_sf"/>
</dbReference>
<evidence type="ECO:0000313" key="3">
    <source>
        <dbReference type="Proteomes" id="UP000192505"/>
    </source>
</evidence>
<dbReference type="InterPro" id="IPR017975">
    <property type="entry name" value="Tubulin_CS"/>
</dbReference>
<dbReference type="AlphaFoldDB" id="A0A1W9KP31"/>
<sequence length="996" mass="111371">MTTLNNHFIIGLGGTGGKVIREFRKLFERENQINDDTKYEFLYVDTNAEFMQHGDPNWKVLGKSVQLDQAQQLLIESANLGAVINNPAGYPQIEPWLQPVAPIKNLININTVAGGQRRKFGRFLFANRAREFMSKANDRIKLLQANRGSAVKIHVVCGLAGGTGSGSVVDVVAQLRKQYPDANQIKIVVYAVLPEAIPKANWDSGNYHANGYAALSELNALAVGNYLPIDLTGESGRRVERASIQFNGCYVLTNENAGGYSVDTDKELPGIIAEYIFVKTQITNWEALDKAENSENGTFDDEPSVFDNNVKERSPRFLSFGIRRMVVPNEEIEEYLTYNFAQRAVNQSVFNNWVDGLGYADEARPADHGAEVRKPEFLQKWLLTDEHLMLSVGVLPDDASNTRWKKINEFWVAAVGAQVKDIQNTSSEKTKWFSELKVRCEKNFDEGYRGLGGVKKFYEIKLKARSDMARCIRNAIELDIFSDWRTGQRSTAEVDRLLSALVSSLEERLTQLDSRVESNSKASASHLQKVSDIDRRIGGIGIFDKILLNKLPDLFNEGAAHLQDSLICRTNEEGLKFARKLLEEALQQIVDLKASVGQFQSKLLEAGKSFSDEVEARLKQEKVDYKQKIFNVDDIRGLNKTLLVAEDTQKEQAQAVRGALIKQTGEHKQSFSAINERLSLSDLKEVFESVCSQEVARAHENVVVSQKRILNVNIVQKIREDYSSNSEKLGQFVRDAVNKAGVFVKFNQTQIGLSGPGTVSDRVGNVVKTSGVFLPYCKEANEFRDQLAQQFEANKVGAAFAVLGDGARSNELTVLGISNLFTLRCIEPLAALKAKYESRKDASEEARSLMHSEGDGSQFPPLLVPALSDVKATKLPLVLLAKAMGMLKERPDRNTGKPMTIFTYEDDGLPMDESLGKGTFLDAVEDMSEKALTLIERDLLPKIKKAVHAQRLEWLENVKSVVREIYVERGQNASDEIYQKYANMMRIDVKKLLELL</sequence>
<gene>
    <name evidence="2" type="ORF">BWK72_19770</name>
</gene>
<evidence type="ECO:0008006" key="4">
    <source>
        <dbReference type="Google" id="ProtNLM"/>
    </source>
</evidence>
<dbReference type="GO" id="GO:0005525">
    <property type="term" value="F:GTP binding"/>
    <property type="evidence" value="ECO:0007669"/>
    <property type="project" value="InterPro"/>
</dbReference>
<feature type="coiled-coil region" evidence="1">
    <location>
        <begin position="575"/>
        <end position="602"/>
    </location>
</feature>
<dbReference type="InterPro" id="IPR025904">
    <property type="entry name" value="Tubulin-like"/>
</dbReference>
<name>A0A1W9KP31_9BURK</name>
<keyword evidence="1" id="KW-0175">Coiled coil</keyword>
<evidence type="ECO:0000313" key="2">
    <source>
        <dbReference type="EMBL" id="OQW85920.1"/>
    </source>
</evidence>
<dbReference type="EMBL" id="MTEI01000029">
    <property type="protein sequence ID" value="OQW85920.1"/>
    <property type="molecule type" value="Genomic_DNA"/>
</dbReference>
<reference evidence="2 3" key="1">
    <citation type="submission" date="2017-01" db="EMBL/GenBank/DDBJ databases">
        <title>Novel large sulfur bacteria in the metagenomes of groundwater-fed chemosynthetic microbial mats in the Lake Huron basin.</title>
        <authorList>
            <person name="Sharrar A.M."/>
            <person name="Flood B.E."/>
            <person name="Bailey J.V."/>
            <person name="Jones D.S."/>
            <person name="Biddanda B."/>
            <person name="Ruberg S.A."/>
            <person name="Marcus D.N."/>
            <person name="Dick G.J."/>
        </authorList>
    </citation>
    <scope>NUCLEOTIDE SEQUENCE [LARGE SCALE GENOMIC DNA]</scope>
    <source>
        <strain evidence="2">A7</strain>
    </source>
</reference>
<dbReference type="GO" id="GO:0005874">
    <property type="term" value="C:microtubule"/>
    <property type="evidence" value="ECO:0007669"/>
    <property type="project" value="InterPro"/>
</dbReference>
<dbReference type="Proteomes" id="UP000192505">
    <property type="component" value="Unassembled WGS sequence"/>
</dbReference>
<dbReference type="Pfam" id="PF13809">
    <property type="entry name" value="Tubulin_2"/>
    <property type="match status" value="1"/>
</dbReference>
<dbReference type="PROSITE" id="PS00227">
    <property type="entry name" value="TUBULIN"/>
    <property type="match status" value="1"/>
</dbReference>
<evidence type="ECO:0000256" key="1">
    <source>
        <dbReference type="SAM" id="Coils"/>
    </source>
</evidence>
<dbReference type="SUPFAM" id="SSF52490">
    <property type="entry name" value="Tubulin nucleotide-binding domain-like"/>
    <property type="match status" value="1"/>
</dbReference>
<accession>A0A1W9KP31</accession>
<comment type="caution">
    <text evidence="2">The sequence shown here is derived from an EMBL/GenBank/DDBJ whole genome shotgun (WGS) entry which is preliminary data.</text>
</comment>
<dbReference type="Gene3D" id="3.40.50.1440">
    <property type="entry name" value="Tubulin/FtsZ, GTPase domain"/>
    <property type="match status" value="1"/>
</dbReference>
<protein>
    <recommendedName>
        <fullName evidence="4">Tubulin like</fullName>
    </recommendedName>
</protein>
<proteinExistence type="predicted"/>
<organism evidence="2 3">
    <name type="scientific">Rhodoferax ferrireducens</name>
    <dbReference type="NCBI Taxonomy" id="192843"/>
    <lineage>
        <taxon>Bacteria</taxon>
        <taxon>Pseudomonadati</taxon>
        <taxon>Pseudomonadota</taxon>
        <taxon>Betaproteobacteria</taxon>
        <taxon>Burkholderiales</taxon>
        <taxon>Comamonadaceae</taxon>
        <taxon>Rhodoferax</taxon>
    </lineage>
</organism>
<dbReference type="GO" id="GO:0007017">
    <property type="term" value="P:microtubule-based process"/>
    <property type="evidence" value="ECO:0007669"/>
    <property type="project" value="InterPro"/>
</dbReference>